<keyword evidence="1" id="KW-0175">Coiled coil</keyword>
<dbReference type="GO" id="GO:0016301">
    <property type="term" value="F:kinase activity"/>
    <property type="evidence" value="ECO:0007669"/>
    <property type="project" value="UniProtKB-KW"/>
</dbReference>
<feature type="transmembrane region" description="Helical" evidence="2">
    <location>
        <begin position="114"/>
        <end position="133"/>
    </location>
</feature>
<dbReference type="EMBL" id="JAKZGP010000012">
    <property type="protein sequence ID" value="MCH7409139.1"/>
    <property type="molecule type" value="Genomic_DNA"/>
</dbReference>
<dbReference type="RefSeq" id="WP_241347494.1">
    <property type="nucleotide sequence ID" value="NZ_JAKZGP010000012.1"/>
</dbReference>
<feature type="transmembrane region" description="Helical" evidence="2">
    <location>
        <begin position="37"/>
        <end position="59"/>
    </location>
</feature>
<dbReference type="InterPro" id="IPR010559">
    <property type="entry name" value="Sig_transdc_His_kin_internal"/>
</dbReference>
<dbReference type="Gene3D" id="3.30.565.10">
    <property type="entry name" value="Histidine kinase-like ATPase, C-terminal domain"/>
    <property type="match status" value="1"/>
</dbReference>
<feature type="transmembrane region" description="Helical" evidence="2">
    <location>
        <begin position="12"/>
        <end position="31"/>
    </location>
</feature>
<proteinExistence type="predicted"/>
<accession>A0ABS9UYA8</accession>
<dbReference type="Pfam" id="PF06580">
    <property type="entry name" value="His_kinase"/>
    <property type="match status" value="1"/>
</dbReference>
<gene>
    <name evidence="4" type="ORF">MM239_07025</name>
</gene>
<feature type="domain" description="Signal transduction histidine kinase internal region" evidence="3">
    <location>
        <begin position="157"/>
        <end position="236"/>
    </location>
</feature>
<comment type="caution">
    <text evidence="4">The sequence shown here is derived from an EMBL/GenBank/DDBJ whole genome shotgun (WGS) entry which is preliminary data.</text>
</comment>
<organism evidence="4 5">
    <name type="scientific">Belliella filtrata</name>
    <dbReference type="NCBI Taxonomy" id="2923435"/>
    <lineage>
        <taxon>Bacteria</taxon>
        <taxon>Pseudomonadati</taxon>
        <taxon>Bacteroidota</taxon>
        <taxon>Cytophagia</taxon>
        <taxon>Cytophagales</taxon>
        <taxon>Cyclobacteriaceae</taxon>
        <taxon>Belliella</taxon>
    </lineage>
</organism>
<dbReference type="InterPro" id="IPR036890">
    <property type="entry name" value="HATPase_C_sf"/>
</dbReference>
<dbReference type="PANTHER" id="PTHR34220">
    <property type="entry name" value="SENSOR HISTIDINE KINASE YPDA"/>
    <property type="match status" value="1"/>
</dbReference>
<protein>
    <submittedName>
        <fullName evidence="4">Histidine kinase</fullName>
    </submittedName>
</protein>
<feature type="coiled-coil region" evidence="1">
    <location>
        <begin position="136"/>
        <end position="163"/>
    </location>
</feature>
<feature type="transmembrane region" description="Helical" evidence="2">
    <location>
        <begin position="71"/>
        <end position="94"/>
    </location>
</feature>
<keyword evidence="2" id="KW-0812">Transmembrane</keyword>
<dbReference type="InterPro" id="IPR050640">
    <property type="entry name" value="Bact_2-comp_sensor_kinase"/>
</dbReference>
<keyword evidence="4" id="KW-0418">Kinase</keyword>
<reference evidence="4" key="1">
    <citation type="submission" date="2022-03" db="EMBL/GenBank/DDBJ databases">
        <title>De novo assembled genomes of Belliella spp. (Cyclobacteriaceae) strains.</title>
        <authorList>
            <person name="Szabo A."/>
            <person name="Korponai K."/>
            <person name="Felfoldi T."/>
        </authorList>
    </citation>
    <scope>NUCLEOTIDE SEQUENCE</scope>
    <source>
        <strain evidence="4">DSM 111904</strain>
    </source>
</reference>
<evidence type="ECO:0000259" key="3">
    <source>
        <dbReference type="Pfam" id="PF06580"/>
    </source>
</evidence>
<keyword evidence="2" id="KW-1133">Transmembrane helix</keyword>
<keyword evidence="2" id="KW-0472">Membrane</keyword>
<evidence type="ECO:0000313" key="5">
    <source>
        <dbReference type="Proteomes" id="UP001165489"/>
    </source>
</evidence>
<keyword evidence="4" id="KW-0808">Transferase</keyword>
<name>A0ABS9UYA8_9BACT</name>
<keyword evidence="5" id="KW-1185">Reference proteome</keyword>
<dbReference type="Proteomes" id="UP001165489">
    <property type="component" value="Unassembled WGS sequence"/>
</dbReference>
<evidence type="ECO:0000256" key="2">
    <source>
        <dbReference type="SAM" id="Phobius"/>
    </source>
</evidence>
<evidence type="ECO:0000313" key="4">
    <source>
        <dbReference type="EMBL" id="MCH7409139.1"/>
    </source>
</evidence>
<evidence type="ECO:0000256" key="1">
    <source>
        <dbReference type="SAM" id="Coils"/>
    </source>
</evidence>
<dbReference type="PANTHER" id="PTHR34220:SF7">
    <property type="entry name" value="SENSOR HISTIDINE KINASE YPDA"/>
    <property type="match status" value="1"/>
</dbReference>
<sequence length="352" mass="40745">MITNTLKHSAAHRYKATLIILIWIFGVAYLMHLFVPGYLMALLVSAIHTGYLFVGLFLLENIFKYYSPQGRHYLVFLLFPLLVSILVNVAAGFTLEYSLNSSDPYHAFVFQIDLIRWFVLFLVSLSYALILLLQSKLESQLQVKEREEQVKQLAKEAELYQLRQQLQPHFLFNSLNSISSLLRKRPEEARAMIVQLSEFLRKTIRKDERKWVSVEEELEYLQLFVGIEQVRFGYRLSTSFDIQEEAKSCKVPQLLIQPILENAIKHGLYGVLGEVGIDVFFALEDVYLKVKVINPYDPAAGQAPGEGFGQRAIKRRLYLLFGRHDLLRVVEESDRYIVEISIPQNYDQSSNN</sequence>